<feature type="non-terminal residue" evidence="2">
    <location>
        <position position="60"/>
    </location>
</feature>
<sequence length="60" mass="6391">STILQQQFNRVGRAEHGSVALPGILRSGSVGPETLNMGTMPSPQQQITTGQMHLGHMPPL</sequence>
<evidence type="ECO:0000256" key="1">
    <source>
        <dbReference type="SAM" id="MobiDB-lite"/>
    </source>
</evidence>
<organism evidence="2 3">
    <name type="scientific">Cirrhinus mrigala</name>
    <name type="common">Mrigala</name>
    <dbReference type="NCBI Taxonomy" id="683832"/>
    <lineage>
        <taxon>Eukaryota</taxon>
        <taxon>Metazoa</taxon>
        <taxon>Chordata</taxon>
        <taxon>Craniata</taxon>
        <taxon>Vertebrata</taxon>
        <taxon>Euteleostomi</taxon>
        <taxon>Actinopterygii</taxon>
        <taxon>Neopterygii</taxon>
        <taxon>Teleostei</taxon>
        <taxon>Ostariophysi</taxon>
        <taxon>Cypriniformes</taxon>
        <taxon>Cyprinidae</taxon>
        <taxon>Labeoninae</taxon>
        <taxon>Labeonini</taxon>
        <taxon>Cirrhinus</taxon>
    </lineage>
</organism>
<gene>
    <name evidence="2" type="ORF">M9458_015426</name>
</gene>
<name>A0ABD0QQ66_CIRMR</name>
<feature type="compositionally biased region" description="Polar residues" evidence="1">
    <location>
        <begin position="36"/>
        <end position="51"/>
    </location>
</feature>
<accession>A0ABD0QQ66</accession>
<proteinExistence type="predicted"/>
<reference evidence="2 3" key="1">
    <citation type="submission" date="2024-05" db="EMBL/GenBank/DDBJ databases">
        <title>Genome sequencing and assembly of Indian major carp, Cirrhinus mrigala (Hamilton, 1822).</title>
        <authorList>
            <person name="Mohindra V."/>
            <person name="Chowdhury L.M."/>
            <person name="Lal K."/>
            <person name="Jena J.K."/>
        </authorList>
    </citation>
    <scope>NUCLEOTIDE SEQUENCE [LARGE SCALE GENOMIC DNA]</scope>
    <source>
        <strain evidence="2">CM1030</strain>
        <tissue evidence="2">Blood</tissue>
    </source>
</reference>
<dbReference type="EMBL" id="JAMKFB020000007">
    <property type="protein sequence ID" value="KAL0188327.1"/>
    <property type="molecule type" value="Genomic_DNA"/>
</dbReference>
<dbReference type="Proteomes" id="UP001529510">
    <property type="component" value="Unassembled WGS sequence"/>
</dbReference>
<feature type="region of interest" description="Disordered" evidence="1">
    <location>
        <begin position="30"/>
        <end position="60"/>
    </location>
</feature>
<comment type="caution">
    <text evidence="2">The sequence shown here is derived from an EMBL/GenBank/DDBJ whole genome shotgun (WGS) entry which is preliminary data.</text>
</comment>
<evidence type="ECO:0000313" key="3">
    <source>
        <dbReference type="Proteomes" id="UP001529510"/>
    </source>
</evidence>
<feature type="non-terminal residue" evidence="2">
    <location>
        <position position="1"/>
    </location>
</feature>
<evidence type="ECO:0000313" key="2">
    <source>
        <dbReference type="EMBL" id="KAL0188327.1"/>
    </source>
</evidence>
<dbReference type="AlphaFoldDB" id="A0ABD0QQ66"/>
<keyword evidence="3" id="KW-1185">Reference proteome</keyword>
<protein>
    <submittedName>
        <fullName evidence="2">Uncharacterized protein</fullName>
    </submittedName>
</protein>